<dbReference type="InterPro" id="IPR004152">
    <property type="entry name" value="GAT_dom"/>
</dbReference>
<feature type="domain" description="VHS" evidence="5">
    <location>
        <begin position="73"/>
        <end position="187"/>
    </location>
</feature>
<dbReference type="GO" id="GO:0035091">
    <property type="term" value="F:phosphatidylinositol binding"/>
    <property type="evidence" value="ECO:0007669"/>
    <property type="project" value="InterPro"/>
</dbReference>
<dbReference type="PROSITE" id="PS50179">
    <property type="entry name" value="VHS"/>
    <property type="match status" value="1"/>
</dbReference>
<dbReference type="SUPFAM" id="SSF89009">
    <property type="entry name" value="GAT-like domain"/>
    <property type="match status" value="1"/>
</dbReference>
<feature type="region of interest" description="Disordered" evidence="4">
    <location>
        <begin position="17"/>
        <end position="43"/>
    </location>
</feature>
<evidence type="ECO:0000256" key="2">
    <source>
        <dbReference type="ARBA" id="ARBA00022448"/>
    </source>
</evidence>
<protein>
    <recommendedName>
        <fullName evidence="9">GAT domain-containing protein</fullName>
    </recommendedName>
</protein>
<feature type="domain" description="GAT" evidence="6">
    <location>
        <begin position="224"/>
        <end position="313"/>
    </location>
</feature>
<dbReference type="OrthoDB" id="5393057at2759"/>
<dbReference type="CDD" id="cd21383">
    <property type="entry name" value="GAT_GGA_Tom1-like"/>
    <property type="match status" value="1"/>
</dbReference>
<dbReference type="Gene3D" id="1.25.40.90">
    <property type="match status" value="1"/>
</dbReference>
<evidence type="ECO:0000259" key="5">
    <source>
        <dbReference type="PROSITE" id="PS50179"/>
    </source>
</evidence>
<dbReference type="InterPro" id="IPR008942">
    <property type="entry name" value="ENTH_VHS"/>
</dbReference>
<evidence type="ECO:0008006" key="9">
    <source>
        <dbReference type="Google" id="ProtNLM"/>
    </source>
</evidence>
<keyword evidence="2" id="KW-0813">Transport</keyword>
<dbReference type="InterPro" id="IPR038425">
    <property type="entry name" value="GAT_sf"/>
</dbReference>
<dbReference type="AlphaFoldDB" id="A0A2C5YK25"/>
<dbReference type="GO" id="GO:0016192">
    <property type="term" value="P:vesicle-mediated transport"/>
    <property type="evidence" value="ECO:0007669"/>
    <property type="project" value="UniProtKB-ARBA"/>
</dbReference>
<feature type="region of interest" description="Disordered" evidence="4">
    <location>
        <begin position="317"/>
        <end position="480"/>
    </location>
</feature>
<dbReference type="SUPFAM" id="SSF48464">
    <property type="entry name" value="ENTH/VHS domain"/>
    <property type="match status" value="1"/>
</dbReference>
<dbReference type="GO" id="GO:0043130">
    <property type="term" value="F:ubiquitin binding"/>
    <property type="evidence" value="ECO:0007669"/>
    <property type="project" value="InterPro"/>
</dbReference>
<keyword evidence="3" id="KW-0653">Protein transport</keyword>
<dbReference type="Proteomes" id="UP000224854">
    <property type="component" value="Unassembled WGS sequence"/>
</dbReference>
<sequence length="480" mass="52455">MKSIKGLSMNRMLEGIKKRTTTSRGSGATSPQLVDAASLSSDDPELTARNSVKAFCESGNNVQGDEVLFLPPIVDSAESSPAAAAECARLIRKYLDKEHSSRPSWQYNAIMLLRILTDNPGETFTRNLDSHFADTAKALFKSTKDRNVRQLLMETLDDFQQTKLYDINLGPLIDMWTREKDKALKTHGGPIPSVGPRPAAADEPTRQHHAQNYFAKAHSNNRLPDAVELASRLEEARTSAKLLEQVVMNTPPPDMLHNDLIKEFANRCLSASRSIQGYMTSENPSPDNDTMESLIDTNEQLQTALNQHQRAVLSAKKQLGLGDNLPETTSMSGANNNDTRLHDQQATMAPSPVLASSSRIGDEASGSKGKGKQAGFYDASHGSDMFAASSAAAPDPAPRRRVNGAASQSQHEDQPWQETPGQSSYATGSESRHVTEPHDAHPSSRAPVSDISPFSDNQEVYYQDQGTSSSSYHPRRRGSR</sequence>
<gene>
    <name evidence="7" type="ORF">CDD82_884</name>
</gene>
<evidence type="ECO:0000256" key="1">
    <source>
        <dbReference type="ARBA" id="ARBA00011446"/>
    </source>
</evidence>
<dbReference type="Pfam" id="PF03127">
    <property type="entry name" value="GAT"/>
    <property type="match status" value="1"/>
</dbReference>
<dbReference type="GO" id="GO:0015031">
    <property type="term" value="P:protein transport"/>
    <property type="evidence" value="ECO:0007669"/>
    <property type="project" value="UniProtKB-KW"/>
</dbReference>
<feature type="compositionally biased region" description="Polar residues" evidence="4">
    <location>
        <begin position="416"/>
        <end position="429"/>
    </location>
</feature>
<evidence type="ECO:0000259" key="6">
    <source>
        <dbReference type="PROSITE" id="PS50909"/>
    </source>
</evidence>
<proteinExistence type="predicted"/>
<dbReference type="EMBL" id="NJEU01001230">
    <property type="protein sequence ID" value="PHH68056.1"/>
    <property type="molecule type" value="Genomic_DNA"/>
</dbReference>
<reference evidence="7 8" key="1">
    <citation type="submission" date="2017-06" db="EMBL/GenBank/DDBJ databases">
        <title>Ant-infecting Ophiocordyceps genomes reveal a high diversity of potential behavioral manipulation genes and a possible major role for enterotoxins.</title>
        <authorList>
            <person name="De Bekker C."/>
            <person name="Evans H.C."/>
            <person name="Brachmann A."/>
            <person name="Hughes D.P."/>
        </authorList>
    </citation>
    <scope>NUCLEOTIDE SEQUENCE [LARGE SCALE GENOMIC DNA]</scope>
    <source>
        <strain evidence="7 8">1348a</strain>
    </source>
</reference>
<evidence type="ECO:0000256" key="3">
    <source>
        <dbReference type="ARBA" id="ARBA00022927"/>
    </source>
</evidence>
<evidence type="ECO:0000256" key="4">
    <source>
        <dbReference type="SAM" id="MobiDB-lite"/>
    </source>
</evidence>
<feature type="compositionally biased region" description="Basic and acidic residues" evidence="4">
    <location>
        <begin position="430"/>
        <end position="442"/>
    </location>
</feature>
<dbReference type="GO" id="GO:0007034">
    <property type="term" value="P:vacuolar transport"/>
    <property type="evidence" value="ECO:0007669"/>
    <property type="project" value="UniProtKB-ARBA"/>
</dbReference>
<evidence type="ECO:0000313" key="8">
    <source>
        <dbReference type="Proteomes" id="UP000224854"/>
    </source>
</evidence>
<feature type="compositionally biased region" description="Polar residues" evidence="4">
    <location>
        <begin position="326"/>
        <end position="359"/>
    </location>
</feature>
<accession>A0A2C5YK25</accession>
<comment type="subunit">
    <text evidence="1">Component of the ESCRT-0 complex composed of HSE1 and VPS27.</text>
</comment>
<name>A0A2C5YK25_9HYPO</name>
<evidence type="ECO:0000313" key="7">
    <source>
        <dbReference type="EMBL" id="PHH68056.1"/>
    </source>
</evidence>
<dbReference type="InterPro" id="IPR002014">
    <property type="entry name" value="VHS_dom"/>
</dbReference>
<comment type="caution">
    <text evidence="7">The sequence shown here is derived from an EMBL/GenBank/DDBJ whole genome shotgun (WGS) entry which is preliminary data.</text>
</comment>
<organism evidence="7 8">
    <name type="scientific">Ophiocordyceps australis</name>
    <dbReference type="NCBI Taxonomy" id="1399860"/>
    <lineage>
        <taxon>Eukaryota</taxon>
        <taxon>Fungi</taxon>
        <taxon>Dikarya</taxon>
        <taxon>Ascomycota</taxon>
        <taxon>Pezizomycotina</taxon>
        <taxon>Sordariomycetes</taxon>
        <taxon>Hypocreomycetidae</taxon>
        <taxon>Hypocreales</taxon>
        <taxon>Ophiocordycipitaceae</taxon>
        <taxon>Ophiocordyceps</taxon>
    </lineage>
</organism>
<dbReference type="PROSITE" id="PS50909">
    <property type="entry name" value="GAT"/>
    <property type="match status" value="1"/>
</dbReference>
<keyword evidence="8" id="KW-1185">Reference proteome</keyword>
<dbReference type="Gene3D" id="1.20.58.160">
    <property type="match status" value="1"/>
</dbReference>
<feature type="compositionally biased region" description="Polar residues" evidence="4">
    <location>
        <begin position="452"/>
        <end position="472"/>
    </location>
</feature>